<dbReference type="Pfam" id="PF12802">
    <property type="entry name" value="MarR_2"/>
    <property type="match status" value="1"/>
</dbReference>
<dbReference type="SMART" id="SM00347">
    <property type="entry name" value="HTH_MARR"/>
    <property type="match status" value="1"/>
</dbReference>
<name>A0A1C6JUV8_9FIRM</name>
<protein>
    <submittedName>
        <fullName evidence="2">Homoprotocatechuate degradation operon regulator, HpaR</fullName>
    </submittedName>
</protein>
<feature type="domain" description="HTH marR-type" evidence="1">
    <location>
        <begin position="3"/>
        <end position="146"/>
    </location>
</feature>
<dbReference type="InterPro" id="IPR000835">
    <property type="entry name" value="HTH_MarR-typ"/>
</dbReference>
<dbReference type="SUPFAM" id="SSF46785">
    <property type="entry name" value="Winged helix' DNA-binding domain"/>
    <property type="match status" value="1"/>
</dbReference>
<dbReference type="GO" id="GO:0006950">
    <property type="term" value="P:response to stress"/>
    <property type="evidence" value="ECO:0007669"/>
    <property type="project" value="TreeGrafter"/>
</dbReference>
<dbReference type="Gene3D" id="1.10.10.10">
    <property type="entry name" value="Winged helix-like DNA-binding domain superfamily/Winged helix DNA-binding domain"/>
    <property type="match status" value="1"/>
</dbReference>
<gene>
    <name evidence="2" type="ORF">SAMEA3545359_02292</name>
</gene>
<dbReference type="GO" id="GO:0003700">
    <property type="term" value="F:DNA-binding transcription factor activity"/>
    <property type="evidence" value="ECO:0007669"/>
    <property type="project" value="InterPro"/>
</dbReference>
<dbReference type="PANTHER" id="PTHR33164:SF43">
    <property type="entry name" value="HTH-TYPE TRANSCRIPTIONAL REPRESSOR YETL"/>
    <property type="match status" value="1"/>
</dbReference>
<dbReference type="InterPro" id="IPR039422">
    <property type="entry name" value="MarR/SlyA-like"/>
</dbReference>
<evidence type="ECO:0000259" key="1">
    <source>
        <dbReference type="PROSITE" id="PS50995"/>
    </source>
</evidence>
<dbReference type="AlphaFoldDB" id="A0A1C6JUV8"/>
<organism evidence="2">
    <name type="scientific">uncultured Anaerotruncus sp</name>
    <dbReference type="NCBI Taxonomy" id="905011"/>
    <lineage>
        <taxon>Bacteria</taxon>
        <taxon>Bacillati</taxon>
        <taxon>Bacillota</taxon>
        <taxon>Clostridia</taxon>
        <taxon>Eubacteriales</taxon>
        <taxon>Oscillospiraceae</taxon>
        <taxon>Anaerotruncus</taxon>
        <taxon>environmental samples</taxon>
    </lineage>
</organism>
<dbReference type="EMBL" id="FMHG01000002">
    <property type="protein sequence ID" value="SCJ85800.1"/>
    <property type="molecule type" value="Genomic_DNA"/>
</dbReference>
<dbReference type="PROSITE" id="PS50995">
    <property type="entry name" value="HTH_MARR_2"/>
    <property type="match status" value="1"/>
</dbReference>
<reference evidence="2" key="1">
    <citation type="submission" date="2015-09" db="EMBL/GenBank/DDBJ databases">
        <authorList>
            <consortium name="Pathogen Informatics"/>
        </authorList>
    </citation>
    <scope>NUCLEOTIDE SEQUENCE</scope>
    <source>
        <strain evidence="2">2789STDY5834896</strain>
    </source>
</reference>
<evidence type="ECO:0000313" key="2">
    <source>
        <dbReference type="EMBL" id="SCJ85800.1"/>
    </source>
</evidence>
<sequence>MEFTQFKQIVWDLDRSMRDSMDRALQPLYSHYGLTAMQVFLLMTLRQTGPLSVGQLSERMGMAGANGSALAKKIAGLGLLERRRSREDERVVQIDLSQKGRDTIDAIESLLQGVYGPLLYRVDPGTLQTIVDGLRALDALLDEIRALPMPDDLDALRIPSLEEAAP</sequence>
<dbReference type="InterPro" id="IPR036390">
    <property type="entry name" value="WH_DNA-bd_sf"/>
</dbReference>
<dbReference type="InterPro" id="IPR036388">
    <property type="entry name" value="WH-like_DNA-bd_sf"/>
</dbReference>
<proteinExistence type="predicted"/>
<accession>A0A1C6JUV8</accession>
<dbReference type="PANTHER" id="PTHR33164">
    <property type="entry name" value="TRANSCRIPTIONAL REGULATOR, MARR FAMILY"/>
    <property type="match status" value="1"/>
</dbReference>